<dbReference type="Proteomes" id="UP000798662">
    <property type="component" value="Chromosome 1"/>
</dbReference>
<comment type="caution">
    <text evidence="1">The sequence shown here is derived from an EMBL/GenBank/DDBJ whole genome shotgun (WGS) entry which is preliminary data.</text>
</comment>
<gene>
    <name evidence="1" type="ORF">I4F81_004107</name>
</gene>
<dbReference type="EMBL" id="CM020618">
    <property type="protein sequence ID" value="KAK1861523.1"/>
    <property type="molecule type" value="Genomic_DNA"/>
</dbReference>
<organism evidence="1 2">
    <name type="scientific">Pyropia yezoensis</name>
    <name type="common">Susabi-nori</name>
    <name type="synonym">Porphyra yezoensis</name>
    <dbReference type="NCBI Taxonomy" id="2788"/>
    <lineage>
        <taxon>Eukaryota</taxon>
        <taxon>Rhodophyta</taxon>
        <taxon>Bangiophyceae</taxon>
        <taxon>Bangiales</taxon>
        <taxon>Bangiaceae</taxon>
        <taxon>Pyropia</taxon>
    </lineage>
</organism>
<proteinExistence type="predicted"/>
<protein>
    <submittedName>
        <fullName evidence="1">Uncharacterized protein</fullName>
    </submittedName>
</protein>
<evidence type="ECO:0000313" key="2">
    <source>
        <dbReference type="Proteomes" id="UP000798662"/>
    </source>
</evidence>
<keyword evidence="2" id="KW-1185">Reference proteome</keyword>
<sequence>MEPSTRNRGVRPRAENPPHTITHWRPLLKVGRRRCGAYRSPFRRQTRGKLASRTTNELSSVKSTEAHSAVLHRRAVAHTRRLATFLADRKGFFAATRERNPIARTALHTVEADTEPLLGPPDAWERVVLTISVRAATEENSLSSIARLRLRSSRSVNFLGRPRLSTLARAAATRMAFAA</sequence>
<evidence type="ECO:0000313" key="1">
    <source>
        <dbReference type="EMBL" id="KAK1861523.1"/>
    </source>
</evidence>
<accession>A0ACC3BV78</accession>
<name>A0ACC3BV78_PYRYE</name>
<reference evidence="1" key="1">
    <citation type="submission" date="2019-11" db="EMBL/GenBank/DDBJ databases">
        <title>Nori genome reveals adaptations in red seaweeds to the harsh intertidal environment.</title>
        <authorList>
            <person name="Wang D."/>
            <person name="Mao Y."/>
        </authorList>
    </citation>
    <scope>NUCLEOTIDE SEQUENCE</scope>
    <source>
        <tissue evidence="1">Gametophyte</tissue>
    </source>
</reference>